<evidence type="ECO:0000313" key="2">
    <source>
        <dbReference type="Proteomes" id="UP001596004"/>
    </source>
</evidence>
<dbReference type="RefSeq" id="WP_380838298.1">
    <property type="nucleotide sequence ID" value="NZ_JBHSFP010000003.1"/>
</dbReference>
<keyword evidence="2" id="KW-1185">Reference proteome</keyword>
<gene>
    <name evidence="1" type="ORF">ACFO60_06740</name>
</gene>
<sequence>MSSTTSRSTTSRFTVGRFTAGRVDVRRSSSVRGEVIPLARRSKRAKG</sequence>
<dbReference type="EMBL" id="JBHSFP010000003">
    <property type="protein sequence ID" value="MFC4530453.1"/>
    <property type="molecule type" value="Genomic_DNA"/>
</dbReference>
<reference evidence="2" key="1">
    <citation type="journal article" date="2019" name="Int. J. Syst. Evol. Microbiol.">
        <title>The Global Catalogue of Microorganisms (GCM) 10K type strain sequencing project: providing services to taxonomists for standard genome sequencing and annotation.</title>
        <authorList>
            <consortium name="The Broad Institute Genomics Platform"/>
            <consortium name="The Broad Institute Genome Sequencing Center for Infectious Disease"/>
            <person name="Wu L."/>
            <person name="Ma J."/>
        </authorList>
    </citation>
    <scope>NUCLEOTIDE SEQUENCE [LARGE SCALE GENOMIC DNA]</scope>
    <source>
        <strain evidence="2">CGMCC 4.7132</strain>
    </source>
</reference>
<protein>
    <submittedName>
        <fullName evidence="1">Uncharacterized protein</fullName>
    </submittedName>
</protein>
<dbReference type="Proteomes" id="UP001596004">
    <property type="component" value="Unassembled WGS sequence"/>
</dbReference>
<comment type="caution">
    <text evidence="1">The sequence shown here is derived from an EMBL/GenBank/DDBJ whole genome shotgun (WGS) entry which is preliminary data.</text>
</comment>
<accession>A0ABV9CCJ5</accession>
<name>A0ABV9CCJ5_9ACTN</name>
<proteinExistence type="predicted"/>
<organism evidence="1 2">
    <name type="scientific">Sphaerisporangium dianthi</name>
    <dbReference type="NCBI Taxonomy" id="1436120"/>
    <lineage>
        <taxon>Bacteria</taxon>
        <taxon>Bacillati</taxon>
        <taxon>Actinomycetota</taxon>
        <taxon>Actinomycetes</taxon>
        <taxon>Streptosporangiales</taxon>
        <taxon>Streptosporangiaceae</taxon>
        <taxon>Sphaerisporangium</taxon>
    </lineage>
</organism>
<evidence type="ECO:0000313" key="1">
    <source>
        <dbReference type="EMBL" id="MFC4530453.1"/>
    </source>
</evidence>